<feature type="chain" id="PRO_5030996257" description="DUF3108 domain-containing protein" evidence="1">
    <location>
        <begin position="23"/>
        <end position="276"/>
    </location>
</feature>
<organism evidence="2 3">
    <name type="scientific">Desulfobulbus propionicus (strain ATCC 33891 / DSM 2032 / VKM B-1956 / 1pr3)</name>
    <dbReference type="NCBI Taxonomy" id="577650"/>
    <lineage>
        <taxon>Bacteria</taxon>
        <taxon>Pseudomonadati</taxon>
        <taxon>Thermodesulfobacteriota</taxon>
        <taxon>Desulfobulbia</taxon>
        <taxon>Desulfobulbales</taxon>
        <taxon>Desulfobulbaceae</taxon>
        <taxon>Desulfobulbus</taxon>
    </lineage>
</organism>
<sequence length="276" mass="31652">MLTLRTISTFFLGLWLFTANIAAEAQQTVELQPDQVDMATLAVIFSGDETLHYSVSWSGGVKIGDISMRIRPNQTKNQQFVISAHVKDYGPLSLIYPVNDTFRCFVGGPMKLPYRYEVEQKEGYGRETTRLTLYDQQKLEVRYRKNKEPQQTFRLDGTVYNEFASFIITRALAFKGEGNIVVPTFADKKRHEVRVSATEREKRPTLFGERDTLKVQPKMRFKGLYEKSGDTILWLTDDRCRVPVEIHSKIVVGSLVAELVEYSNSACPELRPKPKR</sequence>
<dbReference type="AlphaFoldDB" id="A0A7U3YM66"/>
<evidence type="ECO:0000313" key="2">
    <source>
        <dbReference type="EMBL" id="ADW17943.1"/>
    </source>
</evidence>
<dbReference type="InterPro" id="IPR021457">
    <property type="entry name" value="DUF3108"/>
</dbReference>
<evidence type="ECO:0000256" key="1">
    <source>
        <dbReference type="SAM" id="SignalP"/>
    </source>
</evidence>
<dbReference type="EMBL" id="CP002364">
    <property type="protein sequence ID" value="ADW17943.1"/>
    <property type="molecule type" value="Genomic_DNA"/>
</dbReference>
<dbReference type="KEGG" id="dpr:Despr_1793"/>
<proteinExistence type="predicted"/>
<protein>
    <recommendedName>
        <fullName evidence="4">DUF3108 domain-containing protein</fullName>
    </recommendedName>
</protein>
<reference evidence="2 3" key="1">
    <citation type="journal article" date="2011" name="Stand. Genomic Sci.">
        <title>Complete genome sequence of Desulfobulbus propionicus type strain (1pr3).</title>
        <authorList>
            <person name="Pagani I."/>
            <person name="Lapidus A."/>
            <person name="Nolan M."/>
            <person name="Lucas S."/>
            <person name="Hammon N."/>
            <person name="Deshpande S."/>
            <person name="Cheng J.F."/>
            <person name="Chertkov O."/>
            <person name="Davenport K."/>
            <person name="Tapia R."/>
            <person name="Han C."/>
            <person name="Goodwin L."/>
            <person name="Pitluck S."/>
            <person name="Liolios K."/>
            <person name="Mavromatis K."/>
            <person name="Ivanova N."/>
            <person name="Mikhailova N."/>
            <person name="Pati A."/>
            <person name="Chen A."/>
            <person name="Palaniappan K."/>
            <person name="Land M."/>
            <person name="Hauser L."/>
            <person name="Chang Y.J."/>
            <person name="Jeffries C.D."/>
            <person name="Detter J.C."/>
            <person name="Brambilla E."/>
            <person name="Kannan K.P."/>
            <person name="Djao O.D."/>
            <person name="Rohde M."/>
            <person name="Pukall R."/>
            <person name="Spring S."/>
            <person name="Goker M."/>
            <person name="Sikorski J."/>
            <person name="Woyke T."/>
            <person name="Bristow J."/>
            <person name="Eisen J.A."/>
            <person name="Markowitz V."/>
            <person name="Hugenholtz P."/>
            <person name="Kyrpides N.C."/>
            <person name="Klenk H.P."/>
        </authorList>
    </citation>
    <scope>NUCLEOTIDE SEQUENCE [LARGE SCALE GENOMIC DNA]</scope>
    <source>
        <strain evidence="3">ATCC 33891 / DSM 2032 / 1pr3</strain>
    </source>
</reference>
<evidence type="ECO:0000313" key="3">
    <source>
        <dbReference type="Proteomes" id="UP000006365"/>
    </source>
</evidence>
<accession>A0A7U3YM66</accession>
<keyword evidence="1" id="KW-0732">Signal</keyword>
<keyword evidence="3" id="KW-1185">Reference proteome</keyword>
<dbReference type="Proteomes" id="UP000006365">
    <property type="component" value="Chromosome"/>
</dbReference>
<feature type="signal peptide" evidence="1">
    <location>
        <begin position="1"/>
        <end position="22"/>
    </location>
</feature>
<name>A0A7U3YM66_DESPD</name>
<dbReference type="RefSeq" id="WP_015724484.1">
    <property type="nucleotide sequence ID" value="NC_014972.1"/>
</dbReference>
<dbReference type="Pfam" id="PF11306">
    <property type="entry name" value="DUF3108"/>
    <property type="match status" value="1"/>
</dbReference>
<evidence type="ECO:0008006" key="4">
    <source>
        <dbReference type="Google" id="ProtNLM"/>
    </source>
</evidence>
<gene>
    <name evidence="2" type="ordered locus">Despr_1793</name>
</gene>